<sequence>MREVCRVLLCVFFCVAIWHSIGNIFHEITGLAIQQGTQLVY</sequence>
<reference evidence="1" key="1">
    <citation type="journal article" date="2021" name="Proc. Natl. Acad. Sci. U.S.A.">
        <title>A Catalog of Tens of Thousands of Viruses from Human Metagenomes Reveals Hidden Associations with Chronic Diseases.</title>
        <authorList>
            <person name="Tisza M.J."/>
            <person name="Buck C.B."/>
        </authorList>
    </citation>
    <scope>NUCLEOTIDE SEQUENCE</scope>
    <source>
        <strain evidence="1">CtgXa1</strain>
    </source>
</reference>
<dbReference type="EMBL" id="BK032760">
    <property type="protein sequence ID" value="DAF58991.1"/>
    <property type="molecule type" value="Genomic_DNA"/>
</dbReference>
<name>A0A8S5T7P8_9CAUD</name>
<evidence type="ECO:0000313" key="1">
    <source>
        <dbReference type="EMBL" id="DAF58991.1"/>
    </source>
</evidence>
<accession>A0A8S5T7P8</accession>
<proteinExistence type="predicted"/>
<organism evidence="1">
    <name type="scientific">Myoviridae sp. ctgXa1</name>
    <dbReference type="NCBI Taxonomy" id="2827700"/>
    <lineage>
        <taxon>Viruses</taxon>
        <taxon>Duplodnaviria</taxon>
        <taxon>Heunggongvirae</taxon>
        <taxon>Uroviricota</taxon>
        <taxon>Caudoviricetes</taxon>
    </lineage>
</organism>
<protein>
    <submittedName>
        <fullName evidence="1">Uncharacterized protein</fullName>
    </submittedName>
</protein>